<evidence type="ECO:0000313" key="4">
    <source>
        <dbReference type="Proteomes" id="UP001595632"/>
    </source>
</evidence>
<reference evidence="4" key="1">
    <citation type="journal article" date="2019" name="Int. J. Syst. Evol. Microbiol.">
        <title>The Global Catalogue of Microorganisms (GCM) 10K type strain sequencing project: providing services to taxonomists for standard genome sequencing and annotation.</title>
        <authorList>
            <consortium name="The Broad Institute Genomics Platform"/>
            <consortium name="The Broad Institute Genome Sequencing Center for Infectious Disease"/>
            <person name="Wu L."/>
            <person name="Ma J."/>
        </authorList>
    </citation>
    <scope>NUCLEOTIDE SEQUENCE [LARGE SCALE GENOMIC DNA]</scope>
    <source>
        <strain evidence="4">KCTC 52366</strain>
    </source>
</reference>
<keyword evidence="2" id="KW-0963">Cytoplasm</keyword>
<dbReference type="PRINTS" id="PR01489">
    <property type="entry name" value="RTXTOXINC"/>
</dbReference>
<gene>
    <name evidence="3" type="ORF">ACFOGP_07335</name>
</gene>
<keyword evidence="2" id="KW-0808">Transferase</keyword>
<name>A0ABV7GM42_9RHOB</name>
<proteinExistence type="inferred from homology"/>
<evidence type="ECO:0000256" key="2">
    <source>
        <dbReference type="RuleBase" id="RU368102"/>
    </source>
</evidence>
<comment type="similarity">
    <text evidence="1 2">Belongs to the RTX toxin acyltransferase family.</text>
</comment>
<evidence type="ECO:0000256" key="1">
    <source>
        <dbReference type="ARBA" id="ARBA00005686"/>
    </source>
</evidence>
<sequence>MSSKTIQPDHPDAITLSALGEIAFLAGRSPVHSRAPTDTLRHWWETPIALNQYWCFRADGVPRLALSWASLSPEAERRYVVDRKPLRIQDWWSGPQKWVIDWIAPFAIPRLNMEVRRWLVTTGFRDSGSVRFLRVGQGRSIRSITELNRAENGTVHRDFLDITAFQTGGVATSRTGDTGEDHRWEFG</sequence>
<comment type="caution">
    <text evidence="3">The sequence shown here is derived from an EMBL/GenBank/DDBJ whole genome shotgun (WGS) entry which is preliminary data.</text>
</comment>
<dbReference type="RefSeq" id="WP_275633310.1">
    <property type="nucleotide sequence ID" value="NZ_JARGYD010000005.1"/>
</dbReference>
<keyword evidence="4" id="KW-1185">Reference proteome</keyword>
<keyword evidence="2" id="KW-0012">Acyltransferase</keyword>
<dbReference type="EMBL" id="JBHRTB010000010">
    <property type="protein sequence ID" value="MFC3142515.1"/>
    <property type="molecule type" value="Genomic_DNA"/>
</dbReference>
<dbReference type="EC" id="2.3.1.-" evidence="2"/>
<comment type="subcellular location">
    <subcellularLocation>
        <location evidence="2">Cytoplasm</location>
    </subcellularLocation>
</comment>
<accession>A0ABV7GM42</accession>
<protein>
    <recommendedName>
        <fullName evidence="2">RTX toxin-activating lysine-acyltransferase</fullName>
        <ecNumber evidence="2">2.3.1.-</ecNumber>
    </recommendedName>
</protein>
<dbReference type="Proteomes" id="UP001595632">
    <property type="component" value="Unassembled WGS sequence"/>
</dbReference>
<comment type="function">
    <text evidence="2">Involved in fatty acylation of protoxin at internal lysine residues, thereby converting it to the active toxin.</text>
</comment>
<keyword evidence="2" id="KW-0204">Cytolysis</keyword>
<dbReference type="InterPro" id="IPR003996">
    <property type="entry name" value="RTX_toxin-activating_protC_bac"/>
</dbReference>
<evidence type="ECO:0000313" key="3">
    <source>
        <dbReference type="EMBL" id="MFC3142515.1"/>
    </source>
</evidence>
<dbReference type="Pfam" id="PF02794">
    <property type="entry name" value="HlyC"/>
    <property type="match status" value="1"/>
</dbReference>
<organism evidence="3 4">
    <name type="scientific">Psychromarinibacter halotolerans</name>
    <dbReference type="NCBI Taxonomy" id="1775175"/>
    <lineage>
        <taxon>Bacteria</taxon>
        <taxon>Pseudomonadati</taxon>
        <taxon>Pseudomonadota</taxon>
        <taxon>Alphaproteobacteria</taxon>
        <taxon>Rhodobacterales</taxon>
        <taxon>Paracoccaceae</taxon>
        <taxon>Psychromarinibacter</taxon>
    </lineage>
</organism>